<dbReference type="OrthoDB" id="6082470at2759"/>
<evidence type="ECO:0000259" key="1">
    <source>
        <dbReference type="PROSITE" id="PS51154"/>
    </source>
</evidence>
<dbReference type="SMART" id="SM00506">
    <property type="entry name" value="A1pp"/>
    <property type="match status" value="1"/>
</dbReference>
<name>A0A4T0X6P0_9ASCO</name>
<accession>A0A4T0X6P0</accession>
<dbReference type="InterPro" id="IPR028071">
    <property type="entry name" value="Macro-like_dom"/>
</dbReference>
<sequence length="279" mass="31350">MTYLRILLLDTNPKLVAEWNRQLKQVPNHTKLMIETFNGSLSEISNRNSIKSAILSPANSIGGMGGGFDKVLCDLFSVDKDCRAVESWIRRYLRHGYTPLGTSHLVEFDDFPGFINSTARKCLNASCIIVTPTMRVPQRIYQDDFGDSFQKEQKRNVVRFIFDCVWESLCSVARYNEKIDLQCETREEKIDTIIMPGLGTGFGGLPLDLAAKGMIGALSLWGISKPVDVGLLCLIFLGEDYNAFNNPDIVEAKNCLIDGESYDVLQQDVGDFYKIVNIR</sequence>
<dbReference type="Proteomes" id="UP000307173">
    <property type="component" value="Unassembled WGS sequence"/>
</dbReference>
<comment type="caution">
    <text evidence="2">The sequence shown here is derived from an EMBL/GenBank/DDBJ whole genome shotgun (WGS) entry which is preliminary data.</text>
</comment>
<dbReference type="SUPFAM" id="SSF52949">
    <property type="entry name" value="Macro domain-like"/>
    <property type="match status" value="1"/>
</dbReference>
<gene>
    <name evidence="2" type="ORF">CANINC_000245</name>
</gene>
<dbReference type="EMBL" id="SELW01000040">
    <property type="protein sequence ID" value="TID31196.1"/>
    <property type="molecule type" value="Genomic_DNA"/>
</dbReference>
<proteinExistence type="predicted"/>
<keyword evidence="3" id="KW-1185">Reference proteome</keyword>
<dbReference type="Pfam" id="PF14519">
    <property type="entry name" value="Macro_2"/>
    <property type="match status" value="1"/>
</dbReference>
<dbReference type="STRING" id="52247.A0A4T0X6P0"/>
<dbReference type="InterPro" id="IPR043472">
    <property type="entry name" value="Macro_dom-like"/>
</dbReference>
<evidence type="ECO:0000313" key="3">
    <source>
        <dbReference type="Proteomes" id="UP000307173"/>
    </source>
</evidence>
<organism evidence="2 3">
    <name type="scientific">Pichia inconspicua</name>
    <dbReference type="NCBI Taxonomy" id="52247"/>
    <lineage>
        <taxon>Eukaryota</taxon>
        <taxon>Fungi</taxon>
        <taxon>Dikarya</taxon>
        <taxon>Ascomycota</taxon>
        <taxon>Saccharomycotina</taxon>
        <taxon>Pichiomycetes</taxon>
        <taxon>Pichiales</taxon>
        <taxon>Pichiaceae</taxon>
        <taxon>Pichia</taxon>
    </lineage>
</organism>
<protein>
    <recommendedName>
        <fullName evidence="1">Macro domain-containing protein</fullName>
    </recommendedName>
</protein>
<dbReference type="PROSITE" id="PS51154">
    <property type="entry name" value="MACRO"/>
    <property type="match status" value="1"/>
</dbReference>
<dbReference type="InterPro" id="IPR002589">
    <property type="entry name" value="Macro_dom"/>
</dbReference>
<feature type="domain" description="Macro" evidence="1">
    <location>
        <begin position="21"/>
        <end position="273"/>
    </location>
</feature>
<reference evidence="2 3" key="1">
    <citation type="journal article" date="2019" name="Front. Genet.">
        <title>Whole-Genome Sequencing of the Opportunistic Yeast Pathogen Candida inconspicua Uncovers Its Hybrid Origin.</title>
        <authorList>
            <person name="Mixao V."/>
            <person name="Hansen A.P."/>
            <person name="Saus E."/>
            <person name="Boekhout T."/>
            <person name="Lass-Florl C."/>
            <person name="Gabaldon T."/>
        </authorList>
    </citation>
    <scope>NUCLEOTIDE SEQUENCE [LARGE SCALE GENOMIC DNA]</scope>
    <source>
        <strain evidence="2 3">CBS 180</strain>
    </source>
</reference>
<dbReference type="Gene3D" id="3.40.220.10">
    <property type="entry name" value="Leucine Aminopeptidase, subunit E, domain 1"/>
    <property type="match status" value="1"/>
</dbReference>
<evidence type="ECO:0000313" key="2">
    <source>
        <dbReference type="EMBL" id="TID31196.1"/>
    </source>
</evidence>
<dbReference type="AlphaFoldDB" id="A0A4T0X6P0"/>